<keyword evidence="1" id="KW-0802">TPR repeat</keyword>
<dbReference type="InterPro" id="IPR042252">
    <property type="entry name" value="MtfA_N"/>
</dbReference>
<dbReference type="InterPro" id="IPR011990">
    <property type="entry name" value="TPR-like_helical_dom_sf"/>
</dbReference>
<dbReference type="GO" id="GO:0004177">
    <property type="term" value="F:aminopeptidase activity"/>
    <property type="evidence" value="ECO:0007669"/>
    <property type="project" value="TreeGrafter"/>
</dbReference>
<dbReference type="GO" id="GO:0005829">
    <property type="term" value="C:cytosol"/>
    <property type="evidence" value="ECO:0007669"/>
    <property type="project" value="TreeGrafter"/>
</dbReference>
<dbReference type="Pfam" id="PF06167">
    <property type="entry name" value="Peptidase_M90"/>
    <property type="match status" value="1"/>
</dbReference>
<evidence type="ECO:0000256" key="1">
    <source>
        <dbReference type="PROSITE-ProRule" id="PRU00339"/>
    </source>
</evidence>
<reference evidence="2 3" key="1">
    <citation type="submission" date="2019-02" db="EMBL/GenBank/DDBJ databases">
        <title>Deep-cultivation of Planctomycetes and their phenomic and genomic characterization uncovers novel biology.</title>
        <authorList>
            <person name="Wiegand S."/>
            <person name="Jogler M."/>
            <person name="Boedeker C."/>
            <person name="Pinto D."/>
            <person name="Vollmers J."/>
            <person name="Rivas-Marin E."/>
            <person name="Kohn T."/>
            <person name="Peeters S.H."/>
            <person name="Heuer A."/>
            <person name="Rast P."/>
            <person name="Oberbeckmann S."/>
            <person name="Bunk B."/>
            <person name="Jeske O."/>
            <person name="Meyerdierks A."/>
            <person name="Storesund J.E."/>
            <person name="Kallscheuer N."/>
            <person name="Luecker S."/>
            <person name="Lage O.M."/>
            <person name="Pohl T."/>
            <person name="Merkel B.J."/>
            <person name="Hornburger P."/>
            <person name="Mueller R.-W."/>
            <person name="Bruemmer F."/>
            <person name="Labrenz M."/>
            <person name="Spormann A.M."/>
            <person name="Op den Camp H."/>
            <person name="Overmann J."/>
            <person name="Amann R."/>
            <person name="Jetten M.S.M."/>
            <person name="Mascher T."/>
            <person name="Medema M.H."/>
            <person name="Devos D.P."/>
            <person name="Kaster A.-K."/>
            <person name="Ovreas L."/>
            <person name="Rohde M."/>
            <person name="Galperin M.Y."/>
            <person name="Jogler C."/>
        </authorList>
    </citation>
    <scope>NUCLEOTIDE SEQUENCE [LARGE SCALE GENOMIC DNA]</scope>
    <source>
        <strain evidence="2 3">Spa11</strain>
    </source>
</reference>
<dbReference type="Proteomes" id="UP000316426">
    <property type="component" value="Chromosome"/>
</dbReference>
<dbReference type="GO" id="GO:0008237">
    <property type="term" value="F:metallopeptidase activity"/>
    <property type="evidence" value="ECO:0007669"/>
    <property type="project" value="InterPro"/>
</dbReference>
<evidence type="ECO:0000313" key="2">
    <source>
        <dbReference type="EMBL" id="QDV74375.1"/>
    </source>
</evidence>
<dbReference type="RefSeq" id="WP_145112730.1">
    <property type="nucleotide sequence ID" value="NZ_CP036349.1"/>
</dbReference>
<dbReference type="SUPFAM" id="SSF48452">
    <property type="entry name" value="TPR-like"/>
    <property type="match status" value="1"/>
</dbReference>
<dbReference type="PROSITE" id="PS50005">
    <property type="entry name" value="TPR"/>
    <property type="match status" value="2"/>
</dbReference>
<dbReference type="InterPro" id="IPR010384">
    <property type="entry name" value="MtfA_fam"/>
</dbReference>
<dbReference type="Gene3D" id="3.40.390.10">
    <property type="entry name" value="Collagenase (Catalytic Domain)"/>
    <property type="match status" value="1"/>
</dbReference>
<protein>
    <submittedName>
        <fullName evidence="2">Protein MtfA</fullName>
    </submittedName>
</protein>
<feature type="repeat" description="TPR" evidence="1">
    <location>
        <begin position="386"/>
        <end position="419"/>
    </location>
</feature>
<name>A0A518K9A3_9BACT</name>
<dbReference type="Gene3D" id="1.10.472.150">
    <property type="entry name" value="Glucose-regulated metallo-peptidase M90, N-terminal domain"/>
    <property type="match status" value="1"/>
</dbReference>
<dbReference type="Gene3D" id="1.25.40.10">
    <property type="entry name" value="Tetratricopeptide repeat domain"/>
    <property type="match status" value="2"/>
</dbReference>
<dbReference type="InterPro" id="IPR019734">
    <property type="entry name" value="TPR_rpt"/>
</dbReference>
<feature type="repeat" description="TPR" evidence="1">
    <location>
        <begin position="284"/>
        <end position="317"/>
    </location>
</feature>
<dbReference type="PANTHER" id="PTHR30164">
    <property type="entry name" value="MTFA PEPTIDASE"/>
    <property type="match status" value="1"/>
</dbReference>
<dbReference type="InterPro" id="IPR024079">
    <property type="entry name" value="MetalloPept_cat_dom_sf"/>
</dbReference>
<dbReference type="Pfam" id="PF13432">
    <property type="entry name" value="TPR_16"/>
    <property type="match status" value="2"/>
</dbReference>
<organism evidence="2 3">
    <name type="scientific">Botrimarina mediterranea</name>
    <dbReference type="NCBI Taxonomy" id="2528022"/>
    <lineage>
        <taxon>Bacteria</taxon>
        <taxon>Pseudomonadati</taxon>
        <taxon>Planctomycetota</taxon>
        <taxon>Planctomycetia</taxon>
        <taxon>Pirellulales</taxon>
        <taxon>Lacipirellulaceae</taxon>
        <taxon>Botrimarina</taxon>
    </lineage>
</organism>
<dbReference type="EMBL" id="CP036349">
    <property type="protein sequence ID" value="QDV74375.1"/>
    <property type="molecule type" value="Genomic_DNA"/>
</dbReference>
<dbReference type="SMART" id="SM00028">
    <property type="entry name" value="TPR"/>
    <property type="match status" value="4"/>
</dbReference>
<dbReference type="KEGG" id="bmei:Spa11_25780"/>
<evidence type="ECO:0000313" key="3">
    <source>
        <dbReference type="Proteomes" id="UP000316426"/>
    </source>
</evidence>
<gene>
    <name evidence="2" type="primary">mtfA</name>
    <name evidence="2" type="ORF">Spa11_25780</name>
</gene>
<dbReference type="PANTHER" id="PTHR30164:SF2">
    <property type="entry name" value="PROTEIN MTFA"/>
    <property type="match status" value="1"/>
</dbReference>
<keyword evidence="3" id="KW-1185">Reference proteome</keyword>
<proteinExistence type="predicted"/>
<sequence length="463" mass="50941">MFSWFRRRPAAVASGDWESILARNVWHYRFVPDEWRTRHGEVVARMVAERRWEGAGGLVLTDEMRVTVAGVAALMTLGYDDRYVYHDVPAIILYPGAFNARRQDGGWLDLLGGGGDSDVGSHRLGEAWRRGPIVLSWPDVIRSARRPGRGQNLVLHEFAHYVDGLNGDTDGIPMVTGAAARRWPAVVSREFDRLVAQARRGELTVLDQYGATNHAEFFAVSTECFFERPHDMRERHGELYGLMADFYRQDPSQWLPRLAPRRRVAQSMRAPMHVDVSGLGLSGADAAFAEGQALLSAGEFRAAAAALDRAIAADPNDAEALVLRAEARLGLGEFESARDDALAAIAIEPDSVAAQVAAAEAFFELDDDAAAGKHAAQARRLDAKEPAGWLYGGLVALNQERMREAKNLLKRAVALDPYDGDAHYWLATVCEKLGDSRSAARYYDRAELLAAAPDEADESEDSP</sequence>
<dbReference type="SUPFAM" id="SSF55486">
    <property type="entry name" value="Metalloproteases ('zincins'), catalytic domain"/>
    <property type="match status" value="1"/>
</dbReference>
<dbReference type="CDD" id="cd20169">
    <property type="entry name" value="Peptidase_M90_mtfA"/>
    <property type="match status" value="1"/>
</dbReference>
<dbReference type="AlphaFoldDB" id="A0A518K9A3"/>
<accession>A0A518K9A3</accession>